<accession>A0A9D9IV80</accession>
<proteinExistence type="predicted"/>
<evidence type="ECO:0000313" key="3">
    <source>
        <dbReference type="Proteomes" id="UP000823771"/>
    </source>
</evidence>
<dbReference type="InterPro" id="IPR042278">
    <property type="entry name" value="Mfa-like_1_N"/>
</dbReference>
<dbReference type="AlphaFoldDB" id="A0A9D9IV80"/>
<dbReference type="Pfam" id="PF13149">
    <property type="entry name" value="Mfa_like_1"/>
    <property type="match status" value="1"/>
</dbReference>
<feature type="chain" id="PRO_5038630764" evidence="1">
    <location>
        <begin position="23"/>
        <end position="467"/>
    </location>
</feature>
<dbReference type="PROSITE" id="PS51257">
    <property type="entry name" value="PROKAR_LIPOPROTEIN"/>
    <property type="match status" value="1"/>
</dbReference>
<dbReference type="Gene3D" id="2.160.20.110">
    <property type="match status" value="1"/>
</dbReference>
<organism evidence="2 3">
    <name type="scientific">Candidatus Cryptobacteroides excrementipullorum</name>
    <dbReference type="NCBI Taxonomy" id="2840761"/>
    <lineage>
        <taxon>Bacteria</taxon>
        <taxon>Pseudomonadati</taxon>
        <taxon>Bacteroidota</taxon>
        <taxon>Bacteroidia</taxon>
        <taxon>Bacteroidales</taxon>
        <taxon>Candidatus Cryptobacteroides</taxon>
    </lineage>
</organism>
<comment type="caution">
    <text evidence="2">The sequence shown here is derived from an EMBL/GenBank/DDBJ whole genome shotgun (WGS) entry which is preliminary data.</text>
</comment>
<feature type="non-terminal residue" evidence="2">
    <location>
        <position position="467"/>
    </location>
</feature>
<protein>
    <submittedName>
        <fullName evidence="2">Fimbrillin family protein</fullName>
    </submittedName>
</protein>
<reference evidence="2" key="1">
    <citation type="submission" date="2020-10" db="EMBL/GenBank/DDBJ databases">
        <authorList>
            <person name="Gilroy R."/>
        </authorList>
    </citation>
    <scope>NUCLEOTIDE SEQUENCE</scope>
    <source>
        <strain evidence="2">2478</strain>
    </source>
</reference>
<evidence type="ECO:0000313" key="2">
    <source>
        <dbReference type="EMBL" id="MBO8478629.1"/>
    </source>
</evidence>
<dbReference type="EMBL" id="JADILZ010000063">
    <property type="protein sequence ID" value="MBO8478629.1"/>
    <property type="molecule type" value="Genomic_DNA"/>
</dbReference>
<feature type="signal peptide" evidence="1">
    <location>
        <begin position="1"/>
        <end position="22"/>
    </location>
</feature>
<name>A0A9D9IV80_9BACT</name>
<sequence length="467" mass="50563">MKRYTIHTFSALALLLAATACTRDDARTLPDGTQPLTLTAAIEGSAGTRATVDNRWNGNETIALQVTDGDGTDWYDYMVDDKGNMSGDYYWTNPGSVTVLGLYPNIMAESNDWTWSVEEDQSSDADYQSGDLLCSEFKAVNFGQTPNLTFYHQTAKVVVNIKQEGLPESISATTENISLTIGEGGILAMDGSFTIPTAADNDGRWLGTWRTGSTKGSIKPHLATAKPEGCFATYEALVIPQDVTAGTRLLTFTAEKGGTSYGPFYYTLQNNAEWKAGYVYTYDITVFHYGLEVQVSESINWNDGGTGSGNITLKDYTISDDGTYTVYTAEGLNEWAKAANENLSTNCILMADIDLSGVDWEPIGNGNYYNRYNGILDGNGHTIRNLRQDGSYEYGGFIGHIGTDGRVQNLTLSDVNINNTYSGRYPSEMGAVTGYNEGTISNCEISGSVSQTSEYGNLGSLVGNNTG</sequence>
<dbReference type="Proteomes" id="UP000823771">
    <property type="component" value="Unassembled WGS sequence"/>
</dbReference>
<evidence type="ECO:0000256" key="1">
    <source>
        <dbReference type="SAM" id="SignalP"/>
    </source>
</evidence>
<dbReference type="Gene3D" id="2.60.40.2630">
    <property type="match status" value="1"/>
</dbReference>
<dbReference type="Gene3D" id="2.60.40.2620">
    <property type="entry name" value="Fimbrillin-like"/>
    <property type="match status" value="1"/>
</dbReference>
<reference evidence="2" key="2">
    <citation type="journal article" date="2021" name="PeerJ">
        <title>Extensive microbial diversity within the chicken gut microbiome revealed by metagenomics and culture.</title>
        <authorList>
            <person name="Gilroy R."/>
            <person name="Ravi A."/>
            <person name="Getino M."/>
            <person name="Pursley I."/>
            <person name="Horton D.L."/>
            <person name="Alikhan N.F."/>
            <person name="Baker D."/>
            <person name="Gharbi K."/>
            <person name="Hall N."/>
            <person name="Watson M."/>
            <person name="Adriaenssens E.M."/>
            <person name="Foster-Nyarko E."/>
            <person name="Jarju S."/>
            <person name="Secka A."/>
            <person name="Antonio M."/>
            <person name="Oren A."/>
            <person name="Chaudhuri R.R."/>
            <person name="La Ragione R."/>
            <person name="Hildebrand F."/>
            <person name="Pallen M.J."/>
        </authorList>
    </citation>
    <scope>NUCLEOTIDE SEQUENCE</scope>
    <source>
        <strain evidence="2">2478</strain>
    </source>
</reference>
<dbReference type="CDD" id="cd13121">
    <property type="entry name" value="BF2867_like_C"/>
    <property type="match status" value="1"/>
</dbReference>
<dbReference type="InterPro" id="IPR025049">
    <property type="entry name" value="Mfa-like_1"/>
</dbReference>
<keyword evidence="1" id="KW-0732">Signal</keyword>
<gene>
    <name evidence="2" type="ORF">IAB80_07060</name>
</gene>